<sequence>MSDDRTANPPPMQPVILSMEVDDDDSFESEYRVRIGNQVKYLIISPRTFDRDTLSFPIQSLPCLPYNEEWTVAHISRDETSGNLKTSISNRALAGVKCQWHHTEVDCLELEKTKQLTAMAFEAVSLQFLQQRFVRRFTIGKVDEFYQSLVFYFQTQERTICNRIQVMKSNGPYGTK</sequence>
<evidence type="ECO:0000313" key="1">
    <source>
        <dbReference type="EMBL" id="KAL2887361.1"/>
    </source>
</evidence>
<keyword evidence="2" id="KW-1185">Reference proteome</keyword>
<gene>
    <name evidence="1" type="ORF">HOO65_050482</name>
</gene>
<accession>A0ABR4MGH9</accession>
<name>A0ABR4MGH9_9PEZI</name>
<dbReference type="Proteomes" id="UP001610728">
    <property type="component" value="Unassembled WGS sequence"/>
</dbReference>
<evidence type="ECO:0000313" key="2">
    <source>
        <dbReference type="Proteomes" id="UP001610728"/>
    </source>
</evidence>
<dbReference type="EMBL" id="JABSNW010000005">
    <property type="protein sequence ID" value="KAL2887361.1"/>
    <property type="molecule type" value="Genomic_DNA"/>
</dbReference>
<protein>
    <submittedName>
        <fullName evidence="1">Uncharacterized protein</fullName>
    </submittedName>
</protein>
<comment type="caution">
    <text evidence="1">The sequence shown here is derived from an EMBL/GenBank/DDBJ whole genome shotgun (WGS) entry which is preliminary data.</text>
</comment>
<dbReference type="GeneID" id="98119094"/>
<organism evidence="1 2">
    <name type="scientific">Ceratocystis lukuohia</name>
    <dbReference type="NCBI Taxonomy" id="2019550"/>
    <lineage>
        <taxon>Eukaryota</taxon>
        <taxon>Fungi</taxon>
        <taxon>Dikarya</taxon>
        <taxon>Ascomycota</taxon>
        <taxon>Pezizomycotina</taxon>
        <taxon>Sordariomycetes</taxon>
        <taxon>Hypocreomycetidae</taxon>
        <taxon>Microascales</taxon>
        <taxon>Ceratocystidaceae</taxon>
        <taxon>Ceratocystis</taxon>
    </lineage>
</organism>
<proteinExistence type="predicted"/>
<reference evidence="1 2" key="1">
    <citation type="submission" date="2020-05" db="EMBL/GenBank/DDBJ databases">
        <title>Ceratocystis lukuohia genome.</title>
        <authorList>
            <person name="Harrington T.C."/>
            <person name="Kim K."/>
            <person name="Mayers C.G."/>
        </authorList>
    </citation>
    <scope>NUCLEOTIDE SEQUENCE [LARGE SCALE GENOMIC DNA]</scope>
    <source>
        <strain evidence="1 2">C4212</strain>
    </source>
</reference>
<dbReference type="RefSeq" id="XP_070858541.1">
    <property type="nucleotide sequence ID" value="XM_071000913.1"/>
</dbReference>